<dbReference type="AlphaFoldDB" id="A0A3P8AF78"/>
<dbReference type="EMBL" id="UZAH01025399">
    <property type="protein sequence ID" value="VDO63138.1"/>
    <property type="molecule type" value="Genomic_DNA"/>
</dbReference>
<dbReference type="PANTHER" id="PTHR31024:SF3">
    <property type="entry name" value="C-TYPE LECTIN-RELATED"/>
    <property type="match status" value="1"/>
</dbReference>
<dbReference type="PROSITE" id="PS50041">
    <property type="entry name" value="C_TYPE_LECTIN_2"/>
    <property type="match status" value="1"/>
</dbReference>
<sequence length="267" mass="30131">MYGDEYWPTTKEFGPPLSIKETKILRWTAGVTRMNRIQNNAIRQKFGAALIADKEPSEPLMNDECPCNPFNIWLDVFFLIDSSSAMTSDGFDCATAFVESVLYRMNVGQAFGQQTRVGIITYGANAKLHYNLSYWQSSNDLLNSMNLPFHDSRGTNIEEGIRLATANFNPPQHRPNAKKVHGAPVLMLDSLATPGFELTNRHGEIQDDDFKMWAPNYPDSQQGDCVKMEKGDTEDAGLWYNDYCGVDLLYVCQIVSCSTEHYCPVIR</sequence>
<dbReference type="Pfam" id="PF00092">
    <property type="entry name" value="VWA"/>
    <property type="match status" value="1"/>
</dbReference>
<dbReference type="CDD" id="cd00037">
    <property type="entry name" value="CLECT"/>
    <property type="match status" value="1"/>
</dbReference>
<gene>
    <name evidence="4" type="ORF">HPBE_LOCUS5021</name>
</gene>
<evidence type="ECO:0000256" key="1">
    <source>
        <dbReference type="ARBA" id="ARBA00023157"/>
    </source>
</evidence>
<dbReference type="PROSITE" id="PS00615">
    <property type="entry name" value="C_TYPE_LECTIN_1"/>
    <property type="match status" value="1"/>
</dbReference>
<evidence type="ECO:0000313" key="6">
    <source>
        <dbReference type="WBParaSite" id="HPBE_0000502001-mRNA-1"/>
    </source>
</evidence>
<feature type="domain" description="VWFA" evidence="3">
    <location>
        <begin position="75"/>
        <end position="214"/>
    </location>
</feature>
<reference evidence="4 5" key="1">
    <citation type="submission" date="2018-11" db="EMBL/GenBank/DDBJ databases">
        <authorList>
            <consortium name="Pathogen Informatics"/>
        </authorList>
    </citation>
    <scope>NUCLEOTIDE SEQUENCE [LARGE SCALE GENOMIC DNA]</scope>
</reference>
<feature type="domain" description="C-type lectin" evidence="2">
    <location>
        <begin position="209"/>
        <end position="253"/>
    </location>
</feature>
<name>A0A3P8AF78_HELPZ</name>
<keyword evidence="1" id="KW-1015">Disulfide bond</keyword>
<dbReference type="InterPro" id="IPR018378">
    <property type="entry name" value="C-type_lectin_CS"/>
</dbReference>
<dbReference type="PANTHER" id="PTHR31024">
    <property type="entry name" value="C-TYPE LECTIN"/>
    <property type="match status" value="1"/>
</dbReference>
<evidence type="ECO:0000313" key="5">
    <source>
        <dbReference type="Proteomes" id="UP000050761"/>
    </source>
</evidence>
<dbReference type="Gene3D" id="3.10.100.10">
    <property type="entry name" value="Mannose-Binding Protein A, subunit A"/>
    <property type="match status" value="1"/>
</dbReference>
<reference evidence="6" key="2">
    <citation type="submission" date="2019-09" db="UniProtKB">
        <authorList>
            <consortium name="WormBaseParasite"/>
        </authorList>
    </citation>
    <scope>IDENTIFICATION</scope>
</reference>
<dbReference type="InterPro" id="IPR001304">
    <property type="entry name" value="C-type_lectin-like"/>
</dbReference>
<dbReference type="OrthoDB" id="5854917at2759"/>
<dbReference type="SUPFAM" id="SSF56436">
    <property type="entry name" value="C-type lectin-like"/>
    <property type="match status" value="1"/>
</dbReference>
<evidence type="ECO:0000313" key="4">
    <source>
        <dbReference type="EMBL" id="VDO63138.1"/>
    </source>
</evidence>
<dbReference type="SMART" id="SM00327">
    <property type="entry name" value="VWA"/>
    <property type="match status" value="1"/>
</dbReference>
<evidence type="ECO:0000259" key="2">
    <source>
        <dbReference type="PROSITE" id="PS50041"/>
    </source>
</evidence>
<dbReference type="PROSITE" id="PS50234">
    <property type="entry name" value="VWFA"/>
    <property type="match status" value="1"/>
</dbReference>
<dbReference type="Gene3D" id="3.40.50.410">
    <property type="entry name" value="von Willebrand factor, type A domain"/>
    <property type="match status" value="1"/>
</dbReference>
<dbReference type="CDD" id="cd01450">
    <property type="entry name" value="vWFA_subfamily_ECM"/>
    <property type="match status" value="1"/>
</dbReference>
<evidence type="ECO:0000259" key="3">
    <source>
        <dbReference type="PROSITE" id="PS50234"/>
    </source>
</evidence>
<organism evidence="4">
    <name type="scientific">Heligmosomoides polygyrus</name>
    <name type="common">Parasitic roundworm</name>
    <dbReference type="NCBI Taxonomy" id="6339"/>
    <lineage>
        <taxon>Eukaryota</taxon>
        <taxon>Metazoa</taxon>
        <taxon>Ecdysozoa</taxon>
        <taxon>Nematoda</taxon>
        <taxon>Chromadorea</taxon>
        <taxon>Rhabditida</taxon>
        <taxon>Rhabditina</taxon>
        <taxon>Rhabditomorpha</taxon>
        <taxon>Strongyloidea</taxon>
        <taxon>Heligmosomidae</taxon>
        <taxon>Heligmosomoides</taxon>
    </lineage>
</organism>
<dbReference type="InterPro" id="IPR016186">
    <property type="entry name" value="C-type_lectin-like/link_sf"/>
</dbReference>
<dbReference type="InterPro" id="IPR002035">
    <property type="entry name" value="VWF_A"/>
</dbReference>
<dbReference type="InterPro" id="IPR036465">
    <property type="entry name" value="vWFA_dom_sf"/>
</dbReference>
<dbReference type="WBParaSite" id="HPBE_0000502001-mRNA-1">
    <property type="protein sequence ID" value="HPBE_0000502001-mRNA-1"/>
    <property type="gene ID" value="HPBE_0000502001"/>
</dbReference>
<accession>A0A3P8AF78</accession>
<dbReference type="InterPro" id="IPR016187">
    <property type="entry name" value="CTDL_fold"/>
</dbReference>
<dbReference type="SUPFAM" id="SSF53300">
    <property type="entry name" value="vWA-like"/>
    <property type="match status" value="1"/>
</dbReference>
<keyword evidence="5" id="KW-1185">Reference proteome</keyword>
<protein>
    <submittedName>
        <fullName evidence="6">C-type lectin domain-containing protein</fullName>
    </submittedName>
</protein>
<dbReference type="Proteomes" id="UP000050761">
    <property type="component" value="Unassembled WGS sequence"/>
</dbReference>
<proteinExistence type="predicted"/>